<feature type="domain" description="Uracil-DNA glycosylase-like" evidence="1">
    <location>
        <begin position="13"/>
        <end position="153"/>
    </location>
</feature>
<reference evidence="2 3" key="1">
    <citation type="submission" date="2016-03" db="EMBL/GenBank/DDBJ databases">
        <authorList>
            <person name="Ploux O."/>
        </authorList>
    </citation>
    <scope>NUCLEOTIDE SEQUENCE [LARGE SCALE GENOMIC DNA]</scope>
    <source>
        <strain evidence="2 3">R-45378</strain>
    </source>
</reference>
<evidence type="ECO:0000259" key="1">
    <source>
        <dbReference type="Pfam" id="PF03167"/>
    </source>
</evidence>
<evidence type="ECO:0000313" key="2">
    <source>
        <dbReference type="EMBL" id="OAI12016.1"/>
    </source>
</evidence>
<evidence type="ECO:0000313" key="3">
    <source>
        <dbReference type="Proteomes" id="UP000077857"/>
    </source>
</evidence>
<dbReference type="InterPro" id="IPR005122">
    <property type="entry name" value="Uracil-DNA_glycosylase-like"/>
</dbReference>
<organism evidence="2 3">
    <name type="scientific">Methylomonas koyamae</name>
    <dbReference type="NCBI Taxonomy" id="702114"/>
    <lineage>
        <taxon>Bacteria</taxon>
        <taxon>Pseudomonadati</taxon>
        <taxon>Pseudomonadota</taxon>
        <taxon>Gammaproteobacteria</taxon>
        <taxon>Methylococcales</taxon>
        <taxon>Methylococcaceae</taxon>
        <taxon>Methylomonas</taxon>
    </lineage>
</organism>
<dbReference type="Proteomes" id="UP000077857">
    <property type="component" value="Unassembled WGS sequence"/>
</dbReference>
<dbReference type="EMBL" id="LUUJ01000114">
    <property type="protein sequence ID" value="OAI12016.1"/>
    <property type="molecule type" value="Genomic_DNA"/>
</dbReference>
<dbReference type="InterPro" id="IPR026353">
    <property type="entry name" value="Hypoxan-DNA_Glyclase"/>
</dbReference>
<protein>
    <recommendedName>
        <fullName evidence="1">Uracil-DNA glycosylase-like domain-containing protein</fullName>
    </recommendedName>
</protein>
<dbReference type="NCBIfam" id="TIGR04274">
    <property type="entry name" value="hypoxanDNAglyco"/>
    <property type="match status" value="1"/>
</dbReference>
<comment type="caution">
    <text evidence="2">The sequence shown here is derived from an EMBL/GenBank/DDBJ whole genome shotgun (WGS) entry which is preliminary data.</text>
</comment>
<dbReference type="InterPro" id="IPR036895">
    <property type="entry name" value="Uracil-DNA_glycosylase-like_sf"/>
</dbReference>
<dbReference type="Gene3D" id="3.40.470.10">
    <property type="entry name" value="Uracil-DNA glycosylase-like domain"/>
    <property type="match status" value="1"/>
</dbReference>
<gene>
    <name evidence="2" type="ORF">A1507_19420</name>
</gene>
<dbReference type="RefSeq" id="WP_064042145.1">
    <property type="nucleotide sequence ID" value="NZ_LUUJ01000114.1"/>
</dbReference>
<dbReference type="Pfam" id="PF03167">
    <property type="entry name" value="UDG"/>
    <property type="match status" value="1"/>
</dbReference>
<proteinExistence type="predicted"/>
<dbReference type="AlphaFoldDB" id="A0A177N236"/>
<dbReference type="OrthoDB" id="9799921at2"/>
<sequence>MDAITGFSPIATDRASVLILGSMPGIASLNAGEYYAHPRNQFWPIICQLLQIDTLCSYDARRKAMNDRGIAVWDVIKTCTRYGSLDSAINKKSIITNDFDSFFELHPSICHVFFNGATAETLFRRHFLAKLQNKPRNALIYTRLPSTSPAHAALSIDQKLTAWKAVTDATSAQSNPKLQEIEINLGS</sequence>
<dbReference type="CDD" id="cd10032">
    <property type="entry name" value="UDG-F6_HDG"/>
    <property type="match status" value="1"/>
</dbReference>
<accession>A0A177N236</accession>
<name>A0A177N236_9GAMM</name>
<dbReference type="SUPFAM" id="SSF52141">
    <property type="entry name" value="Uracil-DNA glycosylase-like"/>
    <property type="match status" value="1"/>
</dbReference>